<dbReference type="PANTHER" id="PTHR35101">
    <property type="entry name" value="OS02G0162600 PROTEIN"/>
    <property type="match status" value="1"/>
</dbReference>
<evidence type="ECO:0000313" key="2">
    <source>
        <dbReference type="Proteomes" id="UP001603857"/>
    </source>
</evidence>
<name>A0ABD1M5U6_9FABA</name>
<evidence type="ECO:0000313" key="1">
    <source>
        <dbReference type="EMBL" id="KAL2331170.1"/>
    </source>
</evidence>
<comment type="caution">
    <text evidence="1">The sequence shown here is derived from an EMBL/GenBank/DDBJ whole genome shotgun (WGS) entry which is preliminary data.</text>
</comment>
<dbReference type="EMBL" id="JBGMDY010000006">
    <property type="protein sequence ID" value="KAL2331170.1"/>
    <property type="molecule type" value="Genomic_DNA"/>
</dbReference>
<organism evidence="1 2">
    <name type="scientific">Flemingia macrophylla</name>
    <dbReference type="NCBI Taxonomy" id="520843"/>
    <lineage>
        <taxon>Eukaryota</taxon>
        <taxon>Viridiplantae</taxon>
        <taxon>Streptophyta</taxon>
        <taxon>Embryophyta</taxon>
        <taxon>Tracheophyta</taxon>
        <taxon>Spermatophyta</taxon>
        <taxon>Magnoliopsida</taxon>
        <taxon>eudicotyledons</taxon>
        <taxon>Gunneridae</taxon>
        <taxon>Pentapetalae</taxon>
        <taxon>rosids</taxon>
        <taxon>fabids</taxon>
        <taxon>Fabales</taxon>
        <taxon>Fabaceae</taxon>
        <taxon>Papilionoideae</taxon>
        <taxon>50 kb inversion clade</taxon>
        <taxon>NPAAA clade</taxon>
        <taxon>indigoferoid/millettioid clade</taxon>
        <taxon>Phaseoleae</taxon>
        <taxon>Flemingia</taxon>
    </lineage>
</organism>
<dbReference type="PANTHER" id="PTHR35101:SF14">
    <property type="entry name" value="SULFOTRANSFERASE"/>
    <property type="match status" value="1"/>
</dbReference>
<accession>A0ABD1M5U6</accession>
<gene>
    <name evidence="1" type="ORF">Fmac_018751</name>
</gene>
<dbReference type="Proteomes" id="UP001603857">
    <property type="component" value="Unassembled WGS sequence"/>
</dbReference>
<sequence length="97" mass="10783">MDVISSISPPPLPIPLFSPIKIALISVCDMAKLRSARVTTEVAPPKYVSLIRCRVKKMLDTIMEEENDFVADKRFSSPSCVSSSISLIERPILCKNF</sequence>
<reference evidence="1 2" key="1">
    <citation type="submission" date="2024-08" db="EMBL/GenBank/DDBJ databases">
        <title>Insights into the chromosomal genome structure of Flemingia macrophylla.</title>
        <authorList>
            <person name="Ding Y."/>
            <person name="Zhao Y."/>
            <person name="Bi W."/>
            <person name="Wu M."/>
            <person name="Zhao G."/>
            <person name="Gong Y."/>
            <person name="Li W."/>
            <person name="Zhang P."/>
        </authorList>
    </citation>
    <scope>NUCLEOTIDE SEQUENCE [LARGE SCALE GENOMIC DNA]</scope>
    <source>
        <strain evidence="1">DYQJB</strain>
        <tissue evidence="1">Leaf</tissue>
    </source>
</reference>
<proteinExistence type="predicted"/>
<protein>
    <submittedName>
        <fullName evidence="1">Uncharacterized protein</fullName>
    </submittedName>
</protein>
<dbReference type="AlphaFoldDB" id="A0ABD1M5U6"/>
<keyword evidence="2" id="KW-1185">Reference proteome</keyword>